<dbReference type="Proteomes" id="UP000813461">
    <property type="component" value="Unassembled WGS sequence"/>
</dbReference>
<protein>
    <submittedName>
        <fullName evidence="2">Uncharacterized protein</fullName>
    </submittedName>
</protein>
<dbReference type="OrthoDB" id="10565057at2759"/>
<gene>
    <name evidence="2" type="ORF">FB567DRAFT_210364</name>
</gene>
<proteinExistence type="predicted"/>
<evidence type="ECO:0000313" key="2">
    <source>
        <dbReference type="EMBL" id="KAH7071771.1"/>
    </source>
</evidence>
<name>A0A8K0QUX8_9PLEO</name>
<feature type="compositionally biased region" description="Polar residues" evidence="1">
    <location>
        <begin position="218"/>
        <end position="228"/>
    </location>
</feature>
<reference evidence="2" key="1">
    <citation type="journal article" date="2021" name="Nat. Commun.">
        <title>Genetic determinants of endophytism in the Arabidopsis root mycobiome.</title>
        <authorList>
            <person name="Mesny F."/>
            <person name="Miyauchi S."/>
            <person name="Thiergart T."/>
            <person name="Pickel B."/>
            <person name="Atanasova L."/>
            <person name="Karlsson M."/>
            <person name="Huettel B."/>
            <person name="Barry K.W."/>
            <person name="Haridas S."/>
            <person name="Chen C."/>
            <person name="Bauer D."/>
            <person name="Andreopoulos W."/>
            <person name="Pangilinan J."/>
            <person name="LaButti K."/>
            <person name="Riley R."/>
            <person name="Lipzen A."/>
            <person name="Clum A."/>
            <person name="Drula E."/>
            <person name="Henrissat B."/>
            <person name="Kohler A."/>
            <person name="Grigoriev I.V."/>
            <person name="Martin F.M."/>
            <person name="Hacquard S."/>
        </authorList>
    </citation>
    <scope>NUCLEOTIDE SEQUENCE</scope>
    <source>
        <strain evidence="2">MPI-SDFR-AT-0120</strain>
    </source>
</reference>
<feature type="compositionally biased region" description="Basic residues" evidence="1">
    <location>
        <begin position="205"/>
        <end position="215"/>
    </location>
</feature>
<evidence type="ECO:0000256" key="1">
    <source>
        <dbReference type="SAM" id="MobiDB-lite"/>
    </source>
</evidence>
<evidence type="ECO:0000313" key="3">
    <source>
        <dbReference type="Proteomes" id="UP000813461"/>
    </source>
</evidence>
<feature type="region of interest" description="Disordered" evidence="1">
    <location>
        <begin position="201"/>
        <end position="228"/>
    </location>
</feature>
<accession>A0A8K0QUX8</accession>
<dbReference type="AlphaFoldDB" id="A0A8K0QUX8"/>
<sequence length="242" mass="27498">MRRRSSCFATEQHAHFRLRPHPFARQQKPPKAHFAKRKKFADGVVDWQELHVDRSLLETATHKIIGGVSACMAQRRLIGGLIAGVKPVRAIASGLAKCGFWLACRWADGRGFWFIIPAGQGRLADGSRLCRRTEAADPQWPRNQTRLGMQIVTSCFWKMPWRHRGGCRRRHCSNQYFLADIGCHVLCVRGHATEAVRPALQRISRGQRRNSRRPRNGSTAQSKSITSSGQCYTIVHLRRMPP</sequence>
<organism evidence="2 3">
    <name type="scientific">Paraphoma chrysanthemicola</name>
    <dbReference type="NCBI Taxonomy" id="798071"/>
    <lineage>
        <taxon>Eukaryota</taxon>
        <taxon>Fungi</taxon>
        <taxon>Dikarya</taxon>
        <taxon>Ascomycota</taxon>
        <taxon>Pezizomycotina</taxon>
        <taxon>Dothideomycetes</taxon>
        <taxon>Pleosporomycetidae</taxon>
        <taxon>Pleosporales</taxon>
        <taxon>Pleosporineae</taxon>
        <taxon>Phaeosphaeriaceae</taxon>
        <taxon>Paraphoma</taxon>
    </lineage>
</organism>
<comment type="caution">
    <text evidence="2">The sequence shown here is derived from an EMBL/GenBank/DDBJ whole genome shotgun (WGS) entry which is preliminary data.</text>
</comment>
<keyword evidence="3" id="KW-1185">Reference proteome</keyword>
<dbReference type="EMBL" id="JAGMVJ010000024">
    <property type="protein sequence ID" value="KAH7071771.1"/>
    <property type="molecule type" value="Genomic_DNA"/>
</dbReference>